<dbReference type="KEGG" id="taa:NMY3_01185"/>
<gene>
    <name evidence="1" type="ORF">NMY3_01185</name>
</gene>
<dbReference type="OrthoDB" id="11918at2157"/>
<organism evidence="1 2">
    <name type="scientific">Candidatus Nitrosocosmicus oleophilus</name>
    <dbReference type="NCBI Taxonomy" id="1353260"/>
    <lineage>
        <taxon>Archaea</taxon>
        <taxon>Nitrososphaerota</taxon>
        <taxon>Nitrososphaeria</taxon>
        <taxon>Nitrososphaerales</taxon>
        <taxon>Nitrososphaeraceae</taxon>
        <taxon>Candidatus Nitrosocosmicus</taxon>
    </lineage>
</organism>
<sequence length="337" mass="36836">MQKIIIYCPIILFLSISYINIVEFANAQSPVNNSIDNSIDISGIYLSDKQIIYHVIQTNNSIWILGTDAPNLKSNTFVSIFSGTLENNNNKITGKWIDYPLSNDTKSGNVIFNLLIDDSNNNNMTLTKNLSTSGSNNVYPANILTKYDPSLHGPLTIYVSMENILVDIPRSPLTDILYVGISGQKNNDTPLAATKYLGPKGFGSNITTDLRIGPFLIDDENDSLKLYILGLDKEDGTTSFTLISLRNALIQLMESSYNVTNLVPATNIISSLSPALIPTGCNGLVFIDKLELSSAALRNLTAFNEENYPEKTYTGTTSPPGCGPPSQYVIKLSITSQ</sequence>
<dbReference type="GeneID" id="60421268"/>
<protein>
    <submittedName>
        <fullName evidence="1">Uncharacterized protein</fullName>
    </submittedName>
</protein>
<reference evidence="2" key="1">
    <citation type="submission" date="2015-10" db="EMBL/GenBank/DDBJ databases">
        <title>Niche specialization of a soil ammonia-oxidizing archaeon, Candidatus Nitrosocosmicus oleophilus.</title>
        <authorList>
            <person name="Jung M.-Y."/>
            <person name="Rhee S.-K."/>
        </authorList>
    </citation>
    <scope>NUCLEOTIDE SEQUENCE [LARGE SCALE GENOMIC DNA]</scope>
    <source>
        <strain evidence="2">MY3</strain>
    </source>
</reference>
<keyword evidence="2" id="KW-1185">Reference proteome</keyword>
<accession>A0A654LX44</accession>
<evidence type="ECO:0000313" key="1">
    <source>
        <dbReference type="EMBL" id="ALI35390.1"/>
    </source>
</evidence>
<proteinExistence type="predicted"/>
<dbReference type="RefSeq" id="WP_196817864.1">
    <property type="nucleotide sequence ID" value="NZ_CP012850.1"/>
</dbReference>
<name>A0A654LX44_9ARCH</name>
<dbReference type="AlphaFoldDB" id="A0A654LX44"/>
<dbReference type="Proteomes" id="UP000058925">
    <property type="component" value="Chromosome"/>
</dbReference>
<evidence type="ECO:0000313" key="2">
    <source>
        <dbReference type="Proteomes" id="UP000058925"/>
    </source>
</evidence>
<dbReference type="EMBL" id="CP012850">
    <property type="protein sequence ID" value="ALI35390.1"/>
    <property type="molecule type" value="Genomic_DNA"/>
</dbReference>